<evidence type="ECO:0000313" key="1">
    <source>
        <dbReference type="EMBL" id="KAJ4437676.1"/>
    </source>
</evidence>
<comment type="caution">
    <text evidence="1">The sequence shown here is derived from an EMBL/GenBank/DDBJ whole genome shotgun (WGS) entry which is preliminary data.</text>
</comment>
<protein>
    <submittedName>
        <fullName evidence="1">Uncharacterized protein</fullName>
    </submittedName>
</protein>
<gene>
    <name evidence="1" type="ORF">ANN_17821</name>
</gene>
<dbReference type="PANTHER" id="PTHR10773">
    <property type="entry name" value="DNA-DIRECTED RNA POLYMERASES I, II, AND III SUBUNIT RPABC2"/>
    <property type="match status" value="1"/>
</dbReference>
<dbReference type="PANTHER" id="PTHR10773:SF19">
    <property type="match status" value="1"/>
</dbReference>
<proteinExistence type="predicted"/>
<reference evidence="1 2" key="1">
    <citation type="journal article" date="2022" name="Allergy">
        <title>Genome assembly and annotation of Periplaneta americana reveal a comprehensive cockroach allergen profile.</title>
        <authorList>
            <person name="Wang L."/>
            <person name="Xiong Q."/>
            <person name="Saelim N."/>
            <person name="Wang L."/>
            <person name="Nong W."/>
            <person name="Wan A.T."/>
            <person name="Shi M."/>
            <person name="Liu X."/>
            <person name="Cao Q."/>
            <person name="Hui J.H.L."/>
            <person name="Sookrung N."/>
            <person name="Leung T.F."/>
            <person name="Tungtrongchitr A."/>
            <person name="Tsui S.K.W."/>
        </authorList>
    </citation>
    <scope>NUCLEOTIDE SEQUENCE [LARGE SCALE GENOMIC DNA]</scope>
    <source>
        <strain evidence="1">PWHHKU_190912</strain>
    </source>
</reference>
<organism evidence="1 2">
    <name type="scientific">Periplaneta americana</name>
    <name type="common">American cockroach</name>
    <name type="synonym">Blatta americana</name>
    <dbReference type="NCBI Taxonomy" id="6978"/>
    <lineage>
        <taxon>Eukaryota</taxon>
        <taxon>Metazoa</taxon>
        <taxon>Ecdysozoa</taxon>
        <taxon>Arthropoda</taxon>
        <taxon>Hexapoda</taxon>
        <taxon>Insecta</taxon>
        <taxon>Pterygota</taxon>
        <taxon>Neoptera</taxon>
        <taxon>Polyneoptera</taxon>
        <taxon>Dictyoptera</taxon>
        <taxon>Blattodea</taxon>
        <taxon>Blattoidea</taxon>
        <taxon>Blattidae</taxon>
        <taxon>Blattinae</taxon>
        <taxon>Periplaneta</taxon>
    </lineage>
</organism>
<evidence type="ECO:0000313" key="2">
    <source>
        <dbReference type="Proteomes" id="UP001148838"/>
    </source>
</evidence>
<name>A0ABQ8SV85_PERAM</name>
<dbReference type="EMBL" id="JAJSOF020000021">
    <property type="protein sequence ID" value="KAJ4437676.1"/>
    <property type="molecule type" value="Genomic_DNA"/>
</dbReference>
<keyword evidence="2" id="KW-1185">Reference proteome</keyword>
<dbReference type="Proteomes" id="UP001148838">
    <property type="component" value="Unassembled WGS sequence"/>
</dbReference>
<sequence length="153" mass="17430">MELGNVFTMDLLAVKIVPYIQASSVYYKTKLCVHNFTIYNLKNHDVVCYWFDETRAELVALVFASCVIDALTDCIKENPLPVILYSDGCTYQNRNAVMFNALLGLAISVLITQKYLEKGRTQMECDSVHSAIECKLKCFNNKRSKKETHTLLC</sequence>
<accession>A0ABQ8SV85</accession>